<evidence type="ECO:0000313" key="2">
    <source>
        <dbReference type="Proteomes" id="UP000092839"/>
    </source>
</evidence>
<dbReference type="Proteomes" id="UP000092839">
    <property type="component" value="Chromosome"/>
</dbReference>
<reference evidence="1 2" key="1">
    <citation type="submission" date="2016-07" db="EMBL/GenBank/DDBJ databases">
        <title>Complete genome sequence of Bradyrhizobium icense LMTR 13T, a potential inoculant strain isolated from lima bean (Phaseolus lunatus) in Peru.</title>
        <authorList>
            <person name="Ormeno-Orrillo E."/>
            <person name="Duran D."/>
            <person name="Rogel M.A."/>
            <person name="Rey L."/>
            <person name="Imperial J."/>
            <person name="Ruiz-Argueso T."/>
            <person name="Martinez-Romero E."/>
        </authorList>
    </citation>
    <scope>NUCLEOTIDE SEQUENCE [LARGE SCALE GENOMIC DNA]</scope>
    <source>
        <strain evidence="1 2">LMTR 13</strain>
    </source>
</reference>
<dbReference type="STRING" id="1274631.LMTR13_12040"/>
<dbReference type="AlphaFoldDB" id="A0A1B1UDP7"/>
<dbReference type="KEGG" id="bic:LMTR13_12040"/>
<gene>
    <name evidence="1" type="ORF">LMTR13_12040</name>
</gene>
<protein>
    <submittedName>
        <fullName evidence="1">Uncharacterized protein</fullName>
    </submittedName>
</protein>
<sequence>MPSVGGEKGPSIVSETKASEIDYDALLVLIECMEQTPPLSREEIVDLSASQHAVAERMLATGETWNQASSGPAFLSLDEGEFRNHLKGIDNDLGEQTAIVAESFARYLKMGEVPAPYYPWRIAIILRREKRPELEKRFLATWCQHFPSGNGARYGQLVDRFRKLV</sequence>
<name>A0A1B1UDP7_9BRAD</name>
<dbReference type="EMBL" id="CP016428">
    <property type="protein sequence ID" value="ANW00796.1"/>
    <property type="molecule type" value="Genomic_DNA"/>
</dbReference>
<keyword evidence="2" id="KW-1185">Reference proteome</keyword>
<accession>A0A1B1UDP7</accession>
<evidence type="ECO:0000313" key="1">
    <source>
        <dbReference type="EMBL" id="ANW00796.1"/>
    </source>
</evidence>
<organism evidence="1 2">
    <name type="scientific">Bradyrhizobium icense</name>
    <dbReference type="NCBI Taxonomy" id="1274631"/>
    <lineage>
        <taxon>Bacteria</taxon>
        <taxon>Pseudomonadati</taxon>
        <taxon>Pseudomonadota</taxon>
        <taxon>Alphaproteobacteria</taxon>
        <taxon>Hyphomicrobiales</taxon>
        <taxon>Nitrobacteraceae</taxon>
        <taxon>Bradyrhizobium</taxon>
    </lineage>
</organism>
<proteinExistence type="predicted"/>